<dbReference type="Proteomes" id="UP000688947">
    <property type="component" value="Unassembled WGS sequence"/>
</dbReference>
<dbReference type="OrthoDB" id="69196at2759"/>
<name>A0A8T1UKU5_9STRA</name>
<dbReference type="AlphaFoldDB" id="A0A8T1UKU5"/>
<evidence type="ECO:0000256" key="1">
    <source>
        <dbReference type="SAM" id="Coils"/>
    </source>
</evidence>
<organism evidence="2 3">
    <name type="scientific">Phytophthora cactorum</name>
    <dbReference type="NCBI Taxonomy" id="29920"/>
    <lineage>
        <taxon>Eukaryota</taxon>
        <taxon>Sar</taxon>
        <taxon>Stramenopiles</taxon>
        <taxon>Oomycota</taxon>
        <taxon>Peronosporomycetes</taxon>
        <taxon>Peronosporales</taxon>
        <taxon>Peronosporaceae</taxon>
        <taxon>Phytophthora</taxon>
    </lineage>
</organism>
<proteinExistence type="predicted"/>
<accession>A0A8T1UKU5</accession>
<comment type="caution">
    <text evidence="2">The sequence shown here is derived from an EMBL/GenBank/DDBJ whole genome shotgun (WGS) entry which is preliminary data.</text>
</comment>
<dbReference type="VEuPathDB" id="FungiDB:PC110_g14425"/>
<keyword evidence="1" id="KW-0175">Coiled coil</keyword>
<evidence type="ECO:0000313" key="3">
    <source>
        <dbReference type="Proteomes" id="UP000688947"/>
    </source>
</evidence>
<feature type="coiled-coil region" evidence="1">
    <location>
        <begin position="34"/>
        <end position="125"/>
    </location>
</feature>
<protein>
    <submittedName>
        <fullName evidence="2">Uncharacterized protein</fullName>
    </submittedName>
</protein>
<evidence type="ECO:0000313" key="2">
    <source>
        <dbReference type="EMBL" id="KAG6964510.1"/>
    </source>
</evidence>
<gene>
    <name evidence="2" type="ORF">JG687_00005939</name>
</gene>
<sequence>MTAELKRDGLFNKMLQDSQRSLQLELEMTQLRLHNDAEAERVEIRQKITNLETKRAEMNEKDQGHSIRIEEIDATGGGGANAEVKRLHEERRTLKQARQALKADMKAVAAQLAELNQQMRGVSDKEKASLLRISSDESEDQEEDESSAVYCRVRADVLPLAKAVVFEVWDPYDRQQWRIAYPESHELLREFEVETFVEQQMHLEAITMSLLLYPNAEAGRLELRFEE</sequence>
<reference evidence="2" key="1">
    <citation type="submission" date="2021-01" db="EMBL/GenBank/DDBJ databases">
        <title>Phytophthora aleatoria, a newly-described species from Pinus radiata is distinct from Phytophthora cactorum isolates based on comparative genomics.</title>
        <authorList>
            <person name="Mcdougal R."/>
            <person name="Panda P."/>
            <person name="Williams N."/>
            <person name="Studholme D.J."/>
        </authorList>
    </citation>
    <scope>NUCLEOTIDE SEQUENCE</scope>
    <source>
        <strain evidence="2">NZFS 3830</strain>
    </source>
</reference>
<dbReference type="EMBL" id="JAENGZ010000232">
    <property type="protein sequence ID" value="KAG6964510.1"/>
    <property type="molecule type" value="Genomic_DNA"/>
</dbReference>